<gene>
    <name evidence="3" type="ORF">USDA257_c25000</name>
</gene>
<dbReference type="GO" id="GO:0006313">
    <property type="term" value="P:DNA transposition"/>
    <property type="evidence" value="ECO:0007669"/>
    <property type="project" value="InterPro"/>
</dbReference>
<dbReference type="Pfam" id="PF02371">
    <property type="entry name" value="Transposase_20"/>
    <property type="match status" value="1"/>
</dbReference>
<dbReference type="PANTHER" id="PTHR33055">
    <property type="entry name" value="TRANSPOSASE FOR INSERTION SEQUENCE ELEMENT IS1111A"/>
    <property type="match status" value="1"/>
</dbReference>
<dbReference type="GO" id="GO:0004803">
    <property type="term" value="F:transposase activity"/>
    <property type="evidence" value="ECO:0007669"/>
    <property type="project" value="InterPro"/>
</dbReference>
<organism evidence="3 4">
    <name type="scientific">Sinorhizobium fredii (strain USDA 257)</name>
    <dbReference type="NCBI Taxonomy" id="1185652"/>
    <lineage>
        <taxon>Bacteria</taxon>
        <taxon>Pseudomonadati</taxon>
        <taxon>Pseudomonadota</taxon>
        <taxon>Alphaproteobacteria</taxon>
        <taxon>Hyphomicrobiales</taxon>
        <taxon>Rhizobiaceae</taxon>
        <taxon>Sinorhizobium/Ensifer group</taxon>
        <taxon>Sinorhizobium</taxon>
    </lineage>
</organism>
<dbReference type="PATRIC" id="fig|1185652.3.peg.2589"/>
<name>I3X5C0_SINF2</name>
<reference evidence="3 4" key="1">
    <citation type="journal article" date="2012" name="J. Bacteriol.">
        <title>Complete genome sequence of the broad-host-range strain Sinorhizobium fredii USDA257.</title>
        <authorList>
            <person name="Schuldes J."/>
            <person name="Rodriguez Orbegoso M."/>
            <person name="Schmeisser C."/>
            <person name="Krishnan H.B."/>
            <person name="Daniel R."/>
            <person name="Streit W.R."/>
        </authorList>
    </citation>
    <scope>NUCLEOTIDE SEQUENCE [LARGE SCALE GENOMIC DNA]</scope>
    <source>
        <strain evidence="3 4">USDA 257</strain>
    </source>
</reference>
<evidence type="ECO:0000259" key="1">
    <source>
        <dbReference type="Pfam" id="PF01548"/>
    </source>
</evidence>
<dbReference type="AlphaFoldDB" id="I3X5C0"/>
<evidence type="ECO:0000313" key="4">
    <source>
        <dbReference type="Proteomes" id="UP000006180"/>
    </source>
</evidence>
<dbReference type="eggNOG" id="COG3547">
    <property type="taxonomic scope" value="Bacteria"/>
</dbReference>
<dbReference type="EMBL" id="CP003563">
    <property type="protein sequence ID" value="AFL51076.1"/>
    <property type="molecule type" value="Genomic_DNA"/>
</dbReference>
<dbReference type="STRING" id="1185652.USDA257_c25000"/>
<dbReference type="GO" id="GO:0003677">
    <property type="term" value="F:DNA binding"/>
    <property type="evidence" value="ECO:0007669"/>
    <property type="project" value="InterPro"/>
</dbReference>
<accession>I3X5C0</accession>
<evidence type="ECO:0000313" key="3">
    <source>
        <dbReference type="EMBL" id="AFL51076.1"/>
    </source>
</evidence>
<dbReference type="Proteomes" id="UP000006180">
    <property type="component" value="Chromosome"/>
</dbReference>
<feature type="domain" description="Transposase IS116/IS110/IS902 C-terminal" evidence="2">
    <location>
        <begin position="220"/>
        <end position="305"/>
    </location>
</feature>
<dbReference type="InterPro" id="IPR003346">
    <property type="entry name" value="Transposase_20"/>
</dbReference>
<dbReference type="HOGENOM" id="CLU_036902_1_0_5"/>
<dbReference type="InterPro" id="IPR002525">
    <property type="entry name" value="Transp_IS110-like_N"/>
</dbReference>
<feature type="domain" description="Transposase IS110-like N-terminal" evidence="1">
    <location>
        <begin position="9"/>
        <end position="153"/>
    </location>
</feature>
<dbReference type="KEGG" id="sfd:USDA257_c25000"/>
<dbReference type="InterPro" id="IPR047650">
    <property type="entry name" value="Transpos_IS110"/>
</dbReference>
<dbReference type="NCBIfam" id="NF033542">
    <property type="entry name" value="transpos_IS110"/>
    <property type="match status" value="1"/>
</dbReference>
<protein>
    <submittedName>
        <fullName evidence="3">Putative transposase for insertion element family protein</fullName>
    </submittedName>
</protein>
<evidence type="ECO:0000259" key="2">
    <source>
        <dbReference type="Pfam" id="PF02371"/>
    </source>
</evidence>
<dbReference type="PANTHER" id="PTHR33055:SF13">
    <property type="entry name" value="TRANSPOSASE"/>
    <property type="match status" value="1"/>
</dbReference>
<proteinExistence type="predicted"/>
<dbReference type="Pfam" id="PF01548">
    <property type="entry name" value="DEDD_Tnp_IS110"/>
    <property type="match status" value="1"/>
</dbReference>
<dbReference type="RefSeq" id="WP_014763243.1">
    <property type="nucleotide sequence ID" value="NC_018000.1"/>
</dbReference>
<sequence length="355" mass="40185">MTAAYEYHIGVDYHKSYSHLVVQDSNGRTLRSGRVKNDRQSLSAFLQRYRQNSHAVVEATRNWMVIYDWLDDICDDVVLAHPLKVKAIADAKIKTDKIDATVLAHLLRADLVPEAWAPSETARELRVALRERMFYVRLRTMVKNRIVTVFDRYPEQTAQLKKLGDLFGKAGRVQLAQVKVSEIDRIQIDRGLAFAGDINERIRQSEATIRAMTKANANVKLLKTIPGIGEFFARLIDAEIDDIGRFRTPKKLAAYAGLVPSTYSSGGKTWHGKITRQGNKWLRWAFVEAVAPATVSDPQLRAQYEHLKIIGVNKARVAIARKLLTIAFQILRDQRAYERRGANSEADASTISRLS</sequence>